<sequence length="96" mass="10796">MPSELLKACYDEGNPSTLYIKGVQFFYSLDLHEEGLSLMKRAADAGYERAVYTHAMTRAIFEGGGKHFDDAENIEKLMATEFDHAHNNGLDLHWSG</sequence>
<proteinExistence type="predicted"/>
<dbReference type="InterPro" id="IPR057136">
    <property type="entry name" value="At2g35280_TPR_dom"/>
</dbReference>
<dbReference type="InterPro" id="IPR040338">
    <property type="entry name" value="At1g67623-like"/>
</dbReference>
<gene>
    <name evidence="2" type="primary">BnaAnng39830D</name>
    <name evidence="2" type="ORF">GSBRNA2T00023552001</name>
</gene>
<dbReference type="Pfam" id="PF23310">
    <property type="entry name" value="TPR_27"/>
    <property type="match status" value="1"/>
</dbReference>
<reference evidence="2" key="1">
    <citation type="journal article" date="2014" name="Science">
        <title>Plant genetics. Early allopolyploid evolution in the post-Neolithic Brassica napus oilseed genome.</title>
        <authorList>
            <person name="Chalhoub B."/>
            <person name="Denoeud F."/>
            <person name="Liu S."/>
            <person name="Parkin I.A."/>
            <person name="Tang H."/>
            <person name="Wang X."/>
            <person name="Chiquet J."/>
            <person name="Belcram H."/>
            <person name="Tong C."/>
            <person name="Samans B."/>
            <person name="Correa M."/>
            <person name="Da Silva C."/>
            <person name="Just J."/>
            <person name="Falentin C."/>
            <person name="Koh C.S."/>
            <person name="Le Clainche I."/>
            <person name="Bernard M."/>
            <person name="Bento P."/>
            <person name="Noel B."/>
            <person name="Labadie K."/>
            <person name="Alberti A."/>
            <person name="Charles M."/>
            <person name="Arnaud D."/>
            <person name="Guo H."/>
            <person name="Daviaud C."/>
            <person name="Alamery S."/>
            <person name="Jabbari K."/>
            <person name="Zhao M."/>
            <person name="Edger P.P."/>
            <person name="Chelaifa H."/>
            <person name="Tack D."/>
            <person name="Lassalle G."/>
            <person name="Mestiri I."/>
            <person name="Schnel N."/>
            <person name="Le Paslier M.C."/>
            <person name="Fan G."/>
            <person name="Renault V."/>
            <person name="Bayer P.E."/>
            <person name="Golicz A.A."/>
            <person name="Manoli S."/>
            <person name="Lee T.H."/>
            <person name="Thi V.H."/>
            <person name="Chalabi S."/>
            <person name="Hu Q."/>
            <person name="Fan C."/>
            <person name="Tollenaere R."/>
            <person name="Lu Y."/>
            <person name="Battail C."/>
            <person name="Shen J."/>
            <person name="Sidebottom C.H."/>
            <person name="Wang X."/>
            <person name="Canaguier A."/>
            <person name="Chauveau A."/>
            <person name="Berard A."/>
            <person name="Deniot G."/>
            <person name="Guan M."/>
            <person name="Liu Z."/>
            <person name="Sun F."/>
            <person name="Lim Y.P."/>
            <person name="Lyons E."/>
            <person name="Town C.D."/>
            <person name="Bancroft I."/>
            <person name="Wang X."/>
            <person name="Meng J."/>
            <person name="Ma J."/>
            <person name="Pires J.C."/>
            <person name="King G.J."/>
            <person name="Brunel D."/>
            <person name="Delourme R."/>
            <person name="Renard M."/>
            <person name="Aury J.M."/>
            <person name="Adams K.L."/>
            <person name="Batley J."/>
            <person name="Snowdon R.J."/>
            <person name="Tost J."/>
            <person name="Edwards D."/>
            <person name="Zhou Y."/>
            <person name="Hua W."/>
            <person name="Sharpe A.G."/>
            <person name="Paterson A.H."/>
            <person name="Guan C."/>
            <person name="Wincker P."/>
        </authorList>
    </citation>
    <scope>NUCLEOTIDE SEQUENCE [LARGE SCALE GENOMIC DNA]</scope>
</reference>
<evidence type="ECO:0000313" key="2">
    <source>
        <dbReference type="EMBL" id="CDY72080.1"/>
    </source>
</evidence>
<dbReference type="PANTHER" id="PTHR33784:SF23">
    <property type="entry name" value="F-BOX DOMAIN-CONTAINING PROTEIN"/>
    <property type="match status" value="1"/>
</dbReference>
<organism evidence="2">
    <name type="scientific">Brassica napus</name>
    <name type="common">Rape</name>
    <dbReference type="NCBI Taxonomy" id="3708"/>
    <lineage>
        <taxon>Eukaryota</taxon>
        <taxon>Viridiplantae</taxon>
        <taxon>Streptophyta</taxon>
        <taxon>Embryophyta</taxon>
        <taxon>Tracheophyta</taxon>
        <taxon>Spermatophyta</taxon>
        <taxon>Magnoliopsida</taxon>
        <taxon>eudicotyledons</taxon>
        <taxon>Gunneridae</taxon>
        <taxon>Pentapetalae</taxon>
        <taxon>rosids</taxon>
        <taxon>malvids</taxon>
        <taxon>Brassicales</taxon>
        <taxon>Brassicaceae</taxon>
        <taxon>Brassiceae</taxon>
        <taxon>Brassica</taxon>
    </lineage>
</organism>
<reference evidence="2" key="2">
    <citation type="submission" date="2014-06" db="EMBL/GenBank/DDBJ databases">
        <authorList>
            <person name="Genoscope - CEA"/>
        </authorList>
    </citation>
    <scope>NUCLEOTIDE SEQUENCE</scope>
</reference>
<dbReference type="AlphaFoldDB" id="A0A078K084"/>
<feature type="domain" description="At2g35280-like TPR" evidence="1">
    <location>
        <begin position="4"/>
        <end position="63"/>
    </location>
</feature>
<dbReference type="Gramene" id="CDY72080">
    <property type="protein sequence ID" value="CDY72080"/>
    <property type="gene ID" value="GSBRNA2T00023552001"/>
</dbReference>
<dbReference type="EMBL" id="LK048843">
    <property type="protein sequence ID" value="CDY72080.1"/>
    <property type="molecule type" value="Genomic_DNA"/>
</dbReference>
<dbReference type="PANTHER" id="PTHR33784">
    <property type="entry name" value="OS05G0482100 PROTEIN"/>
    <property type="match status" value="1"/>
</dbReference>
<evidence type="ECO:0000259" key="1">
    <source>
        <dbReference type="Pfam" id="PF23310"/>
    </source>
</evidence>
<name>A0A078K084_BRANA</name>
<accession>A0A078K084</accession>
<protein>
    <submittedName>
        <fullName evidence="2">BnaAnng39830D protein</fullName>
    </submittedName>
</protein>
<dbReference type="PaxDb" id="3708-A0A078K084"/>